<dbReference type="EMBL" id="CAJHUC010000659">
    <property type="protein sequence ID" value="CAD7697447.1"/>
    <property type="molecule type" value="Genomic_DNA"/>
</dbReference>
<evidence type="ECO:0000313" key="2">
    <source>
        <dbReference type="Proteomes" id="UP000708148"/>
    </source>
</evidence>
<dbReference type="Proteomes" id="UP000708148">
    <property type="component" value="Unassembled WGS sequence"/>
</dbReference>
<dbReference type="AlphaFoldDB" id="A0A8S1IT96"/>
<name>A0A8S1IT96_9CHLO</name>
<feature type="non-terminal residue" evidence="1">
    <location>
        <position position="369"/>
    </location>
</feature>
<proteinExistence type="predicted"/>
<organism evidence="1 2">
    <name type="scientific">Ostreobium quekettii</name>
    <dbReference type="NCBI Taxonomy" id="121088"/>
    <lineage>
        <taxon>Eukaryota</taxon>
        <taxon>Viridiplantae</taxon>
        <taxon>Chlorophyta</taxon>
        <taxon>core chlorophytes</taxon>
        <taxon>Ulvophyceae</taxon>
        <taxon>TCBD clade</taxon>
        <taxon>Bryopsidales</taxon>
        <taxon>Ostreobineae</taxon>
        <taxon>Ostreobiaceae</taxon>
        <taxon>Ostreobium</taxon>
    </lineage>
</organism>
<reference evidence="1" key="1">
    <citation type="submission" date="2020-12" db="EMBL/GenBank/DDBJ databases">
        <authorList>
            <person name="Iha C."/>
        </authorList>
    </citation>
    <scope>NUCLEOTIDE SEQUENCE</scope>
</reference>
<accession>A0A8S1IT96</accession>
<protein>
    <submittedName>
        <fullName evidence="1">Uncharacterized protein</fullName>
    </submittedName>
</protein>
<comment type="caution">
    <text evidence="1">The sequence shown here is derived from an EMBL/GenBank/DDBJ whole genome shotgun (WGS) entry which is preliminary data.</text>
</comment>
<sequence>DASSRMRSAYRLSRLSQYITALCQSFRETDAANSLQLYALTSLAAQQPVTTQFYDFRILNNPGEVQAVMQRLGSAASATIVEAAFNRLKQLRDSAPRHFLDDLSRQASGLAATMTPKNVAAILHACAKMGYKNREMFQALVSQVAAPHKISSFDCMESSSILYALGLLQRTQDQRNSVVGSEPYNIEGSLEPRRGLIPVFQMQEAFVSSLVHEMLNQDLFALCSEQQLAKVIYGLGRLKHQDNMIALSLVREVTKSHRLESFKFIELTAIWFGLGQMEIKHGEALMPMALEMVRPERLSIFTSAEISMILLSAAWMKIDNEQFLSKLCKEISKKDRKCSSQTGSPGFRIWVYLACSRASQRNSTQTRLA</sequence>
<evidence type="ECO:0000313" key="1">
    <source>
        <dbReference type="EMBL" id="CAD7697447.1"/>
    </source>
</evidence>
<keyword evidence="2" id="KW-1185">Reference proteome</keyword>
<gene>
    <name evidence="1" type="ORF">OSTQU699_LOCUS2808</name>
</gene>